<accession>W4MCA8</accession>
<dbReference type="InterPro" id="IPR009003">
    <property type="entry name" value="Peptidase_S1_PA"/>
</dbReference>
<feature type="chain" id="PRO_5004846395" description="Peptidase S1 domain-containing protein" evidence="2">
    <location>
        <begin position="31"/>
        <end position="380"/>
    </location>
</feature>
<feature type="signal peptide" evidence="2">
    <location>
        <begin position="1"/>
        <end position="30"/>
    </location>
</feature>
<protein>
    <recommendedName>
        <fullName evidence="5">Peptidase S1 domain-containing protein</fullName>
    </recommendedName>
</protein>
<keyword evidence="4" id="KW-1185">Reference proteome</keyword>
<dbReference type="AlphaFoldDB" id="W4MCA8"/>
<organism evidence="3 4">
    <name type="scientific">Candidatus Entotheonella gemina</name>
    <dbReference type="NCBI Taxonomy" id="1429439"/>
    <lineage>
        <taxon>Bacteria</taxon>
        <taxon>Pseudomonadati</taxon>
        <taxon>Nitrospinota/Tectimicrobiota group</taxon>
        <taxon>Candidatus Tectimicrobiota</taxon>
        <taxon>Candidatus Entotheonellia</taxon>
        <taxon>Candidatus Entotheonellales</taxon>
        <taxon>Candidatus Entotheonellaceae</taxon>
        <taxon>Candidatus Entotheonella</taxon>
    </lineage>
</organism>
<keyword evidence="1 2" id="KW-0732">Signal</keyword>
<comment type="caution">
    <text evidence="3">The sequence shown here is derived from an EMBL/GenBank/DDBJ whole genome shotgun (WGS) entry which is preliminary data.</text>
</comment>
<evidence type="ECO:0008006" key="5">
    <source>
        <dbReference type="Google" id="ProtNLM"/>
    </source>
</evidence>
<dbReference type="SUPFAM" id="SSF50494">
    <property type="entry name" value="Trypsin-like serine proteases"/>
    <property type="match status" value="1"/>
</dbReference>
<dbReference type="HOGENOM" id="CLU_050832_2_0_7"/>
<dbReference type="PANTHER" id="PTHR15462:SF19">
    <property type="entry name" value="PEPTIDASE S1 DOMAIN-CONTAINING PROTEIN"/>
    <property type="match status" value="1"/>
</dbReference>
<dbReference type="InterPro" id="IPR050966">
    <property type="entry name" value="Glutamyl_endopeptidase"/>
</dbReference>
<dbReference type="Gene3D" id="2.40.10.10">
    <property type="entry name" value="Trypsin-like serine proteases"/>
    <property type="match status" value="2"/>
</dbReference>
<dbReference type="InterPro" id="IPR043504">
    <property type="entry name" value="Peptidase_S1_PA_chymotrypsin"/>
</dbReference>
<dbReference type="Proteomes" id="UP000019140">
    <property type="component" value="Unassembled WGS sequence"/>
</dbReference>
<evidence type="ECO:0000313" key="4">
    <source>
        <dbReference type="Proteomes" id="UP000019140"/>
    </source>
</evidence>
<evidence type="ECO:0000256" key="1">
    <source>
        <dbReference type="ARBA" id="ARBA00022729"/>
    </source>
</evidence>
<dbReference type="EMBL" id="AZHX01000368">
    <property type="protein sequence ID" value="ETX07800.1"/>
    <property type="molecule type" value="Genomic_DNA"/>
</dbReference>
<reference evidence="3 4" key="1">
    <citation type="journal article" date="2014" name="Nature">
        <title>An environmental bacterial taxon with a large and distinct metabolic repertoire.</title>
        <authorList>
            <person name="Wilson M.C."/>
            <person name="Mori T."/>
            <person name="Ruckert C."/>
            <person name="Uria A.R."/>
            <person name="Helf M.J."/>
            <person name="Takada K."/>
            <person name="Gernert C."/>
            <person name="Steffens U.A."/>
            <person name="Heycke N."/>
            <person name="Schmitt S."/>
            <person name="Rinke C."/>
            <person name="Helfrich E.J."/>
            <person name="Brachmann A.O."/>
            <person name="Gurgui C."/>
            <person name="Wakimoto T."/>
            <person name="Kracht M."/>
            <person name="Crusemann M."/>
            <person name="Hentschel U."/>
            <person name="Abe I."/>
            <person name="Matsunaga S."/>
            <person name="Kalinowski J."/>
            <person name="Takeyama H."/>
            <person name="Piel J."/>
        </authorList>
    </citation>
    <scope>NUCLEOTIDE SEQUENCE [LARGE SCALE GENOMIC DNA]</scope>
    <source>
        <strain evidence="4">TSY2</strain>
    </source>
</reference>
<proteinExistence type="predicted"/>
<evidence type="ECO:0000256" key="2">
    <source>
        <dbReference type="SAM" id="SignalP"/>
    </source>
</evidence>
<dbReference type="PANTHER" id="PTHR15462">
    <property type="entry name" value="SERINE PROTEASE"/>
    <property type="match status" value="1"/>
</dbReference>
<evidence type="ECO:0000313" key="3">
    <source>
        <dbReference type="EMBL" id="ETX07800.1"/>
    </source>
</evidence>
<gene>
    <name evidence="3" type="ORF">ETSY2_09080</name>
</gene>
<name>W4MCA8_9BACT</name>
<sequence>MLKRRISLMSAILAATALCLPPLSSMSVQAQQHLSLDRTVDAQGIAYWTPGRLRNAQPLSSGLIDLGELMEAAEPDGAEATGEAEGHPGNLHAFNVQPDWTNRLFEPGEEPKSLGSTSDIEPKDIGTFGAHFSSSRVFPAGIETFYPYSTIGKLFFTLPNGAPAVCSAAVVSFRLVVTAGQCVHQGFGGQSGFHSNFLFVPAYQQGVAPLLIWDWQRAVVTGEWSNGGGTVPNAADYALIETQDQLVNGVTRRIGEVTGGLGWQTLSLLPNHVHMFGYPTNLDGGEIMHQVTGQSFGPIAPNNAAYGSDMGPGAGGGPFVQNFGELALGHIDGLNPLRNAVVGVSSAFSPPPGFAQAGSIFDSRFVDLFNNACANRPGNC</sequence>